<feature type="region of interest" description="Disordered" evidence="9">
    <location>
        <begin position="1"/>
        <end position="131"/>
    </location>
</feature>
<dbReference type="AlphaFoldDB" id="A0A834X5J8"/>
<evidence type="ECO:0000259" key="10">
    <source>
        <dbReference type="Pfam" id="PF04535"/>
    </source>
</evidence>
<evidence type="ECO:0000256" key="8">
    <source>
        <dbReference type="RuleBase" id="RU361233"/>
    </source>
</evidence>
<feature type="compositionally biased region" description="Polar residues" evidence="9">
    <location>
        <begin position="60"/>
        <end position="80"/>
    </location>
</feature>
<feature type="domain" description="Casparian strip membrane protein" evidence="10">
    <location>
        <begin position="151"/>
        <end position="264"/>
    </location>
</feature>
<dbReference type="OrthoDB" id="1427445at2759"/>
<name>A0A834X5J8_9FABA</name>
<accession>A0A834X5J8</accession>
<feature type="compositionally biased region" description="Polar residues" evidence="9">
    <location>
        <begin position="94"/>
        <end position="108"/>
    </location>
</feature>
<feature type="compositionally biased region" description="Basic and acidic residues" evidence="9">
    <location>
        <begin position="84"/>
        <end position="93"/>
    </location>
</feature>
<dbReference type="InterPro" id="IPR006702">
    <property type="entry name" value="CASP_dom"/>
</dbReference>
<dbReference type="PANTHER" id="PTHR33573:SF50">
    <property type="entry name" value="CASP-LIKE PROTEIN 4A3"/>
    <property type="match status" value="1"/>
</dbReference>
<protein>
    <recommendedName>
        <fullName evidence="8">CASP-like protein</fullName>
    </recommendedName>
</protein>
<dbReference type="GO" id="GO:0005886">
    <property type="term" value="C:plasma membrane"/>
    <property type="evidence" value="ECO:0007669"/>
    <property type="project" value="UniProtKB-SubCell"/>
</dbReference>
<evidence type="ECO:0000256" key="5">
    <source>
        <dbReference type="ARBA" id="ARBA00022692"/>
    </source>
</evidence>
<comment type="subcellular location">
    <subcellularLocation>
        <location evidence="1 8">Cell membrane</location>
        <topology evidence="1 8">Multi-pass membrane protein</topology>
    </subcellularLocation>
</comment>
<evidence type="ECO:0000256" key="6">
    <source>
        <dbReference type="ARBA" id="ARBA00022989"/>
    </source>
</evidence>
<evidence type="ECO:0000256" key="7">
    <source>
        <dbReference type="ARBA" id="ARBA00023136"/>
    </source>
</evidence>
<keyword evidence="7 8" id="KW-0472">Membrane</keyword>
<dbReference type="Proteomes" id="UP000634136">
    <property type="component" value="Unassembled WGS sequence"/>
</dbReference>
<evidence type="ECO:0000256" key="3">
    <source>
        <dbReference type="ARBA" id="ARBA00011489"/>
    </source>
</evidence>
<feature type="transmembrane region" description="Helical" evidence="8">
    <location>
        <begin position="220"/>
        <end position="237"/>
    </location>
</feature>
<sequence>MKPKSSSTPSWTESKLSQPHHHQLGFHQDSRKSSSTHQLQLQTHRSSESHGYHQDPIRKPSTTTAQLHTQLSQLHGNQLQVGVREPRPNDTPESRYQTAENTPNLQPHNSDHQQQQQHRQHQQQHRQLQQYYQQQVSVPADATASLKRDNQKVRALELGFRLSEMVLCLVSFSVMATDKTQGWSGDSFDRYKEYRYCVSVNVIGFVYSGFQACDMAYRLIMAYVLISASSSAATRVIDWESNWGRDEFTEKASASIAMAFLAFISFAFSSLFSLFNLPTFSHH</sequence>
<dbReference type="Pfam" id="PF04535">
    <property type="entry name" value="CASP_dom"/>
    <property type="match status" value="1"/>
</dbReference>
<dbReference type="PANTHER" id="PTHR33573">
    <property type="entry name" value="CASP-LIKE PROTEIN 4A4"/>
    <property type="match status" value="1"/>
</dbReference>
<evidence type="ECO:0000256" key="1">
    <source>
        <dbReference type="ARBA" id="ARBA00004651"/>
    </source>
</evidence>
<feature type="compositionally biased region" description="Basic and acidic residues" evidence="9">
    <location>
        <begin position="45"/>
        <end position="58"/>
    </location>
</feature>
<keyword evidence="12" id="KW-1185">Reference proteome</keyword>
<feature type="transmembrane region" description="Helical" evidence="8">
    <location>
        <begin position="257"/>
        <end position="277"/>
    </location>
</feature>
<keyword evidence="5 8" id="KW-0812">Transmembrane</keyword>
<comment type="caution">
    <text evidence="11">The sequence shown here is derived from an EMBL/GenBank/DDBJ whole genome shotgun (WGS) entry which is preliminary data.</text>
</comment>
<comment type="similarity">
    <text evidence="2 8">Belongs to the Casparian strip membrane proteins (CASP) family.</text>
</comment>
<evidence type="ECO:0000313" key="11">
    <source>
        <dbReference type="EMBL" id="KAF7838340.1"/>
    </source>
</evidence>
<organism evidence="11 12">
    <name type="scientific">Senna tora</name>
    <dbReference type="NCBI Taxonomy" id="362788"/>
    <lineage>
        <taxon>Eukaryota</taxon>
        <taxon>Viridiplantae</taxon>
        <taxon>Streptophyta</taxon>
        <taxon>Embryophyta</taxon>
        <taxon>Tracheophyta</taxon>
        <taxon>Spermatophyta</taxon>
        <taxon>Magnoliopsida</taxon>
        <taxon>eudicotyledons</taxon>
        <taxon>Gunneridae</taxon>
        <taxon>Pentapetalae</taxon>
        <taxon>rosids</taxon>
        <taxon>fabids</taxon>
        <taxon>Fabales</taxon>
        <taxon>Fabaceae</taxon>
        <taxon>Caesalpinioideae</taxon>
        <taxon>Cassia clade</taxon>
        <taxon>Senna</taxon>
    </lineage>
</organism>
<keyword evidence="6 8" id="KW-1133">Transmembrane helix</keyword>
<feature type="compositionally biased region" description="Polar residues" evidence="9">
    <location>
        <begin position="1"/>
        <end position="17"/>
    </location>
</feature>
<evidence type="ECO:0000313" key="12">
    <source>
        <dbReference type="Proteomes" id="UP000634136"/>
    </source>
</evidence>
<comment type="subunit">
    <text evidence="3 8">Homodimer and heterodimers.</text>
</comment>
<comment type="caution">
    <text evidence="8">Lacks conserved residue(s) required for the propagation of feature annotation.</text>
</comment>
<gene>
    <name evidence="11" type="ORF">G2W53_006822</name>
</gene>
<evidence type="ECO:0000256" key="4">
    <source>
        <dbReference type="ARBA" id="ARBA00022475"/>
    </source>
</evidence>
<proteinExistence type="inferred from homology"/>
<reference evidence="11" key="1">
    <citation type="submission" date="2020-09" db="EMBL/GenBank/DDBJ databases">
        <title>Genome-Enabled Discovery of Anthraquinone Biosynthesis in Senna tora.</title>
        <authorList>
            <person name="Kang S.-H."/>
            <person name="Pandey R.P."/>
            <person name="Lee C.-M."/>
            <person name="Sim J.-S."/>
            <person name="Jeong J.-T."/>
            <person name="Choi B.-S."/>
            <person name="Jung M."/>
            <person name="Ginzburg D."/>
            <person name="Zhao K."/>
            <person name="Won S.Y."/>
            <person name="Oh T.-J."/>
            <person name="Yu Y."/>
            <person name="Kim N.-H."/>
            <person name="Lee O.R."/>
            <person name="Lee T.-H."/>
            <person name="Bashyal P."/>
            <person name="Kim T.-S."/>
            <person name="Lee W.-H."/>
            <person name="Kawkins C."/>
            <person name="Kim C.-K."/>
            <person name="Kim J.S."/>
            <person name="Ahn B.O."/>
            <person name="Rhee S.Y."/>
            <person name="Sohng J.K."/>
        </authorList>
    </citation>
    <scope>NUCLEOTIDE SEQUENCE</scope>
    <source>
        <tissue evidence="11">Leaf</tissue>
    </source>
</reference>
<feature type="compositionally biased region" description="Polar residues" evidence="9">
    <location>
        <begin position="33"/>
        <end position="44"/>
    </location>
</feature>
<evidence type="ECO:0000256" key="2">
    <source>
        <dbReference type="ARBA" id="ARBA00007651"/>
    </source>
</evidence>
<dbReference type="EMBL" id="JAAIUW010000003">
    <property type="protein sequence ID" value="KAF7838340.1"/>
    <property type="molecule type" value="Genomic_DNA"/>
</dbReference>
<keyword evidence="4 8" id="KW-1003">Cell membrane</keyword>
<evidence type="ECO:0000256" key="9">
    <source>
        <dbReference type="SAM" id="MobiDB-lite"/>
    </source>
</evidence>